<evidence type="ECO:0000313" key="3">
    <source>
        <dbReference type="Proteomes" id="UP000238042"/>
    </source>
</evidence>
<organism evidence="2 3">
    <name type="scientific">Apibacter adventoris</name>
    <dbReference type="NCBI Taxonomy" id="1679466"/>
    <lineage>
        <taxon>Bacteria</taxon>
        <taxon>Pseudomonadati</taxon>
        <taxon>Bacteroidota</taxon>
        <taxon>Flavobacteriia</taxon>
        <taxon>Flavobacteriales</taxon>
        <taxon>Weeksellaceae</taxon>
        <taxon>Apibacter</taxon>
    </lineage>
</organism>
<evidence type="ECO:0000259" key="1">
    <source>
        <dbReference type="Pfam" id="PF07791"/>
    </source>
</evidence>
<gene>
    <name evidence="2" type="ORF">C4S77_00115</name>
</gene>
<sequence length="185" mass="21523">MNYFLKITSKPNLPLKFSLKNTINGSYLAIGKFINEKIDTPLIYEDSENSDLSKDDIIKYDVLETVGGGFLISEKLKELIESYFSNEVQIFSTIITYKNTSLEKYFAINIFNKLKCYDLERSEFTIHPVDHSYKFTKIILDTSPLEEYGLVYNIIRSIYDNKIIVSDEFKNVMTSNNINSIKFIR</sequence>
<dbReference type="Proteomes" id="UP000238042">
    <property type="component" value="Unassembled WGS sequence"/>
</dbReference>
<feature type="domain" description="Immunity MXAN-0049 protein" evidence="1">
    <location>
        <begin position="61"/>
        <end position="184"/>
    </location>
</feature>
<dbReference type="InterPro" id="IPR012433">
    <property type="entry name" value="Imm11"/>
</dbReference>
<reference evidence="2 3" key="1">
    <citation type="submission" date="2018-02" db="EMBL/GenBank/DDBJ databases">
        <title>Genome sequences of Apibacter spp., gut symbionts of Asian honey bees.</title>
        <authorList>
            <person name="Kwong W.K."/>
            <person name="Steele M.I."/>
            <person name="Moran N.A."/>
        </authorList>
    </citation>
    <scope>NUCLEOTIDE SEQUENCE [LARGE SCALE GENOMIC DNA]</scope>
    <source>
        <strain evidence="3">wkB301</strain>
    </source>
</reference>
<name>A0A2S8AFW3_9FLAO</name>
<accession>A0A2S8AFW3</accession>
<evidence type="ECO:0000313" key="2">
    <source>
        <dbReference type="EMBL" id="PQL95247.1"/>
    </source>
</evidence>
<dbReference type="EMBL" id="PSZM01000001">
    <property type="protein sequence ID" value="PQL95247.1"/>
    <property type="molecule type" value="Genomic_DNA"/>
</dbReference>
<dbReference type="Pfam" id="PF07791">
    <property type="entry name" value="Imm11"/>
    <property type="match status" value="1"/>
</dbReference>
<dbReference type="RefSeq" id="WP_105193752.1">
    <property type="nucleotide sequence ID" value="NZ_PSZM01000001.1"/>
</dbReference>
<protein>
    <recommendedName>
        <fullName evidence="1">Immunity MXAN-0049 protein domain-containing protein</fullName>
    </recommendedName>
</protein>
<keyword evidence="3" id="KW-1185">Reference proteome</keyword>
<dbReference type="AlphaFoldDB" id="A0A2S8AFW3"/>
<proteinExistence type="predicted"/>
<dbReference type="OrthoDB" id="1446751at2"/>
<comment type="caution">
    <text evidence="2">The sequence shown here is derived from an EMBL/GenBank/DDBJ whole genome shotgun (WGS) entry which is preliminary data.</text>
</comment>